<feature type="transmembrane region" description="Helical" evidence="1">
    <location>
        <begin position="509"/>
        <end position="531"/>
    </location>
</feature>
<feature type="transmembrane region" description="Helical" evidence="1">
    <location>
        <begin position="482"/>
        <end position="503"/>
    </location>
</feature>
<accession>D5EH51</accession>
<dbReference type="STRING" id="572547.Amico_1770"/>
<evidence type="ECO:0000313" key="3">
    <source>
        <dbReference type="EMBL" id="ADE57883.1"/>
    </source>
</evidence>
<dbReference type="HOGENOM" id="CLU_007041_3_1_0"/>
<feature type="transmembrane region" description="Helical" evidence="1">
    <location>
        <begin position="543"/>
        <end position="562"/>
    </location>
</feature>
<dbReference type="RefSeq" id="WP_013049145.1">
    <property type="nucleotide sequence ID" value="NC_014011.1"/>
</dbReference>
<reference evidence="3 4" key="1">
    <citation type="journal article" date="2010" name="Stand. Genomic Sci.">
        <title>Complete genome sequence of Aminobacterium colombiense type strain (ALA-1).</title>
        <authorList>
            <person name="Chertkov O."/>
            <person name="Sikorski J."/>
            <person name="Brambilla E."/>
            <person name="Lapidus A."/>
            <person name="Copeland A."/>
            <person name="Glavina Del Rio T."/>
            <person name="Nolan M."/>
            <person name="Lucas S."/>
            <person name="Tice H."/>
            <person name="Cheng J.F."/>
            <person name="Han C."/>
            <person name="Detter J.C."/>
            <person name="Bruce D."/>
            <person name="Tapia R."/>
            <person name="Goodwin L."/>
            <person name="Pitluck S."/>
            <person name="Liolios K."/>
            <person name="Ivanova N."/>
            <person name="Mavromatis K."/>
            <person name="Ovchinnikova G."/>
            <person name="Pati A."/>
            <person name="Chen A."/>
            <person name="Palaniappan K."/>
            <person name="Land M."/>
            <person name="Hauser L."/>
            <person name="Chang Y.J."/>
            <person name="Jeffries C.D."/>
            <person name="Spring S."/>
            <person name="Rohde M."/>
            <person name="Goker M."/>
            <person name="Bristow J."/>
            <person name="Eisen J.A."/>
            <person name="Markowitz V."/>
            <person name="Hugenholtz P."/>
            <person name="Kyrpides N.C."/>
            <person name="Klenk H.P."/>
        </authorList>
    </citation>
    <scope>NUCLEOTIDE SEQUENCE [LARGE SCALE GENOMIC DNA]</scope>
    <source>
        <strain evidence="4">DSM 12261 / ALA-1</strain>
    </source>
</reference>
<feature type="transmembrane region" description="Helical" evidence="1">
    <location>
        <begin position="86"/>
        <end position="107"/>
    </location>
</feature>
<dbReference type="PANTHER" id="PTHR43849">
    <property type="entry name" value="BLL3936 PROTEIN"/>
    <property type="match status" value="1"/>
</dbReference>
<feature type="transmembrane region" description="Helical" evidence="1">
    <location>
        <begin position="119"/>
        <end position="138"/>
    </location>
</feature>
<feature type="transmembrane region" description="Helical" evidence="1">
    <location>
        <begin position="609"/>
        <end position="636"/>
    </location>
</feature>
<evidence type="ECO:0000256" key="1">
    <source>
        <dbReference type="SAM" id="Phobius"/>
    </source>
</evidence>
<dbReference type="AlphaFoldDB" id="D5EH51"/>
<feature type="domain" description="TRAP C4-dicarboxylate transport system permease DctM subunit" evidence="2">
    <location>
        <begin position="132"/>
        <end position="567"/>
    </location>
</feature>
<evidence type="ECO:0000259" key="2">
    <source>
        <dbReference type="Pfam" id="PF06808"/>
    </source>
</evidence>
<dbReference type="Proteomes" id="UP000002366">
    <property type="component" value="Chromosome"/>
</dbReference>
<dbReference type="InterPro" id="IPR010656">
    <property type="entry name" value="DctM"/>
</dbReference>
<organism evidence="3 4">
    <name type="scientific">Aminobacterium colombiense (strain DSM 12261 / ALA-1)</name>
    <dbReference type="NCBI Taxonomy" id="572547"/>
    <lineage>
        <taxon>Bacteria</taxon>
        <taxon>Thermotogati</taxon>
        <taxon>Synergistota</taxon>
        <taxon>Synergistia</taxon>
        <taxon>Synergistales</taxon>
        <taxon>Aminobacteriaceae</taxon>
        <taxon>Aminobacterium</taxon>
    </lineage>
</organism>
<feature type="transmembrane region" description="Helical" evidence="1">
    <location>
        <begin position="422"/>
        <end position="444"/>
    </location>
</feature>
<gene>
    <name evidence="3" type="ordered locus">Amico_1770</name>
</gene>
<dbReference type="PANTHER" id="PTHR43849:SF2">
    <property type="entry name" value="BLL3936 PROTEIN"/>
    <property type="match status" value="1"/>
</dbReference>
<dbReference type="eggNOG" id="COG4666">
    <property type="taxonomic scope" value="Bacteria"/>
</dbReference>
<dbReference type="EMBL" id="CP001997">
    <property type="protein sequence ID" value="ADE57883.1"/>
    <property type="molecule type" value="Genomic_DNA"/>
</dbReference>
<dbReference type="OrthoDB" id="464at2"/>
<keyword evidence="1" id="KW-1133">Transmembrane helix</keyword>
<feature type="transmembrane region" description="Helical" evidence="1">
    <location>
        <begin position="385"/>
        <end position="401"/>
    </location>
</feature>
<feature type="transmembrane region" description="Helical" evidence="1">
    <location>
        <begin position="27"/>
        <end position="49"/>
    </location>
</feature>
<protein>
    <submittedName>
        <fullName evidence="3">TRAP transporter, 4TM/12TM fusion protein</fullName>
    </submittedName>
</protein>
<sequence length="649" mass="69948">MLANIKKHILGIPDEETIWSELRKNGILSTFIGLVTVSLALFHIITSYVGQLEAFQHRATHLLVILVLVFLSSIEKRIKDVHKSSGQKWLISLDILFALLAAVSLYYTFTNSTVLPLRAGNPNTYDIIIGGIILFLTIEAARRHVGLGIVIVSVFFLFYVYAGPWFPGFLSHAPFTIGEIINIQYLDLEGIWGSPLGASASFVIVFLIFAGLLIETGILDVFMDFSMKLVGKSVGGPAKVAIVSSTLVGMVNGTAVGNALLTGQVSIPIMKKMGYKPPFAAAVEAAASTGGQVMPPIMGSAAFIIAMFLGISYNEVCKAALVPALLWFFSLYVIVHLEARKWNLKQLTDEDHANLPSWGYLFQRSYLAVPMIVLILIMVMGFSEVRAGFWGIISLLAVSLIRKETRFTLKSLCAGLKSGVQMAFSVTTACACAGIIVGCVMQSGLGYTLSTSLVEIAKGNALILLPLVMITALVLGTGMMTVGVYIIVSVLLIPAMTSMGLHTLGSHLFAFYFGILCNITPPVATAAYGAAGIAETSPWSTGVAAFKLAIPIFCVPYVFIFQPALLLDGTLSQILFTVITTFAGVFCFDVAITGYLFRRCKVVERAIFVIAGIALIFPSFKVSLLGIVLFAIAFAIQKFLKLENAVSYS</sequence>
<proteinExistence type="predicted"/>
<feature type="transmembrane region" description="Helical" evidence="1">
    <location>
        <begin position="293"/>
        <end position="313"/>
    </location>
</feature>
<keyword evidence="1" id="KW-0812">Transmembrane</keyword>
<dbReference type="NCBIfam" id="TIGR02123">
    <property type="entry name" value="TRAP_fused"/>
    <property type="match status" value="1"/>
</dbReference>
<feature type="transmembrane region" description="Helical" evidence="1">
    <location>
        <begin position="456"/>
        <end position="475"/>
    </location>
</feature>
<keyword evidence="1" id="KW-0472">Membrane</keyword>
<evidence type="ECO:0000313" key="4">
    <source>
        <dbReference type="Proteomes" id="UP000002366"/>
    </source>
</evidence>
<dbReference type="KEGG" id="aco:Amico_1770"/>
<name>D5EH51_AMICL</name>
<keyword evidence="4" id="KW-1185">Reference proteome</keyword>
<feature type="transmembrane region" description="Helical" evidence="1">
    <location>
        <begin position="196"/>
        <end position="222"/>
    </location>
</feature>
<feature type="transmembrane region" description="Helical" evidence="1">
    <location>
        <begin position="574"/>
        <end position="597"/>
    </location>
</feature>
<feature type="transmembrane region" description="Helical" evidence="1">
    <location>
        <begin position="55"/>
        <end position="74"/>
    </location>
</feature>
<feature type="transmembrane region" description="Helical" evidence="1">
    <location>
        <begin position="145"/>
        <end position="162"/>
    </location>
</feature>
<feature type="transmembrane region" description="Helical" evidence="1">
    <location>
        <begin position="319"/>
        <end position="337"/>
    </location>
</feature>
<dbReference type="Pfam" id="PF06808">
    <property type="entry name" value="DctM"/>
    <property type="match status" value="1"/>
</dbReference>
<dbReference type="InterPro" id="IPR011853">
    <property type="entry name" value="TRAP_DctM-Dct_fused"/>
</dbReference>